<dbReference type="InterPro" id="IPR050490">
    <property type="entry name" value="Bact_solute-bd_prot1"/>
</dbReference>
<dbReference type="EMBL" id="JAQIFT010000049">
    <property type="protein sequence ID" value="MDA3732666.1"/>
    <property type="molecule type" value="Genomic_DNA"/>
</dbReference>
<dbReference type="InterPro" id="IPR006059">
    <property type="entry name" value="SBP"/>
</dbReference>
<dbReference type="AlphaFoldDB" id="A0AA42DQ38"/>
<keyword evidence="4" id="KW-1185">Reference proteome</keyword>
<dbReference type="SUPFAM" id="SSF53850">
    <property type="entry name" value="Periplasmic binding protein-like II"/>
    <property type="match status" value="1"/>
</dbReference>
<feature type="signal peptide" evidence="2">
    <location>
        <begin position="1"/>
        <end position="21"/>
    </location>
</feature>
<evidence type="ECO:0000313" key="4">
    <source>
        <dbReference type="Proteomes" id="UP001169242"/>
    </source>
</evidence>
<gene>
    <name evidence="3" type="ORF">PBV87_14325</name>
</gene>
<evidence type="ECO:0000256" key="2">
    <source>
        <dbReference type="SAM" id="SignalP"/>
    </source>
</evidence>
<dbReference type="PANTHER" id="PTHR43649:SF16">
    <property type="entry name" value="SUGAR-BINDING LIPOPROTEIN"/>
    <property type="match status" value="1"/>
</dbReference>
<dbReference type="Proteomes" id="UP001169242">
    <property type="component" value="Unassembled WGS sequence"/>
</dbReference>
<protein>
    <submittedName>
        <fullName evidence="3">Extracellular solute-binding protein</fullName>
    </submittedName>
</protein>
<evidence type="ECO:0000313" key="3">
    <source>
        <dbReference type="EMBL" id="MDA3732666.1"/>
    </source>
</evidence>
<evidence type="ECO:0000256" key="1">
    <source>
        <dbReference type="SAM" id="MobiDB-lite"/>
    </source>
</evidence>
<feature type="chain" id="PRO_5041431600" evidence="2">
    <location>
        <begin position="22"/>
        <end position="485"/>
    </location>
</feature>
<organism evidence="3 4">
    <name type="scientific">Holtiella tumoricola</name>
    <dbReference type="NCBI Taxonomy" id="3018743"/>
    <lineage>
        <taxon>Bacteria</taxon>
        <taxon>Bacillati</taxon>
        <taxon>Bacillota</taxon>
        <taxon>Clostridia</taxon>
        <taxon>Lachnospirales</taxon>
        <taxon>Cellulosilyticaceae</taxon>
        <taxon>Holtiella</taxon>
    </lineage>
</organism>
<dbReference type="RefSeq" id="WP_271012708.1">
    <property type="nucleotide sequence ID" value="NZ_JAQIFT010000049.1"/>
</dbReference>
<reference evidence="3" key="1">
    <citation type="journal article" date="2023" name="Int. J. Syst. Evol. Microbiol.">
        <title>&lt;i&gt;Holtiella tumoricola&lt;/i&gt; gen. nov. sp. nov., isolated from a human clinical sample.</title>
        <authorList>
            <person name="Allen-Vercoe E."/>
            <person name="Daigneault M.C."/>
            <person name="Vancuren S.J."/>
            <person name="Cochrane K."/>
            <person name="O'Neal L.L."/>
            <person name="Sankaranarayanan K."/>
            <person name="Lawson P.A."/>
        </authorList>
    </citation>
    <scope>NUCLEOTIDE SEQUENCE</scope>
    <source>
        <strain evidence="3">CC70A</strain>
    </source>
</reference>
<feature type="compositionally biased region" description="Basic and acidic residues" evidence="1">
    <location>
        <begin position="30"/>
        <end position="48"/>
    </location>
</feature>
<sequence>MKKRNIALFCGLFLLASQLTGCNQTTSVQPEKEELKVEQTQDTTQKEDIKEEQEIKISVTDFPKETDPERYALAKKQLDEYHAKYPNITLEPTDWAYDINSFLPKAASGQLPTMYGTWFTEVNKIVDAGYAADITDIVKEWGYDKYLDPNMLEVLSKDGRIYGLPIGGYSVGVMYNTDLFKQAGLVDDGGNALIPQNFEEMAQFAQTITEKTGVPGFFFPTKSNQGGWMFTTLAWNFGAEFETFEDGKWKAVFNSPEAVQALQYIKDLRWKYNVLPDNLLVDYGDFFKYFGTGQVGMAFSTLDWLNNPVVDYKMDKDLVGMFGLPVGPAGEEGRGVLMGGTVRMFSPNATPEEIDAVFKYLEITGYTPNADPEVEKTLQETVQADLAIDKIVGPYGLSPWGSGPRREAEIKILTENANVDMSKFENYLTHGMTDLRPEEPIATQELYKLLDSVVQTVLTDEKADPQKLLDQAVAEFQANYLDKQQ</sequence>
<dbReference type="PANTHER" id="PTHR43649">
    <property type="entry name" value="ARABINOSE-BINDING PROTEIN-RELATED"/>
    <property type="match status" value="1"/>
</dbReference>
<feature type="region of interest" description="Disordered" evidence="1">
    <location>
        <begin position="25"/>
        <end position="48"/>
    </location>
</feature>
<comment type="caution">
    <text evidence="3">The sequence shown here is derived from an EMBL/GenBank/DDBJ whole genome shotgun (WGS) entry which is preliminary data.</text>
</comment>
<keyword evidence="2" id="KW-0732">Signal</keyword>
<accession>A0AA42DQ38</accession>
<dbReference type="Gene3D" id="3.40.190.10">
    <property type="entry name" value="Periplasmic binding protein-like II"/>
    <property type="match status" value="1"/>
</dbReference>
<name>A0AA42DQ38_9FIRM</name>
<dbReference type="Pfam" id="PF01547">
    <property type="entry name" value="SBP_bac_1"/>
    <property type="match status" value="1"/>
</dbReference>
<proteinExistence type="predicted"/>